<dbReference type="CDD" id="cd00053">
    <property type="entry name" value="EGF"/>
    <property type="match status" value="1"/>
</dbReference>
<dbReference type="SMART" id="SM00179">
    <property type="entry name" value="EGF_CA"/>
    <property type="match status" value="4"/>
</dbReference>
<feature type="repeat" description="LDL-receptor class B" evidence="7">
    <location>
        <begin position="68"/>
        <end position="110"/>
    </location>
</feature>
<dbReference type="PROSITE" id="PS51120">
    <property type="entry name" value="LDLRB"/>
    <property type="match status" value="8"/>
</dbReference>
<keyword evidence="1 6" id="KW-0245">EGF-like domain</keyword>
<dbReference type="Pfam" id="PF00058">
    <property type="entry name" value="Ldl_recept_b"/>
    <property type="match status" value="4"/>
</dbReference>
<evidence type="ECO:0000259" key="11">
    <source>
        <dbReference type="PROSITE" id="PS50026"/>
    </source>
</evidence>
<evidence type="ECO:0000256" key="5">
    <source>
        <dbReference type="ARBA" id="ARBA00023180"/>
    </source>
</evidence>
<evidence type="ECO:0000256" key="2">
    <source>
        <dbReference type="ARBA" id="ARBA00022729"/>
    </source>
</evidence>
<dbReference type="InterPro" id="IPR011042">
    <property type="entry name" value="6-blade_b-propeller_TolB-like"/>
</dbReference>
<evidence type="ECO:0000256" key="8">
    <source>
        <dbReference type="SAM" id="MobiDB-lite"/>
    </source>
</evidence>
<keyword evidence="12" id="KW-0675">Receptor</keyword>
<dbReference type="GO" id="GO:0005509">
    <property type="term" value="F:calcium ion binding"/>
    <property type="evidence" value="ECO:0007669"/>
    <property type="project" value="InterPro"/>
</dbReference>
<dbReference type="Pfam" id="PF14670">
    <property type="entry name" value="FXa_inhibition"/>
    <property type="match status" value="4"/>
</dbReference>
<feature type="chain" id="PRO_5042210230" evidence="10">
    <location>
        <begin position="21"/>
        <end position="1685"/>
    </location>
</feature>
<keyword evidence="9" id="KW-0472">Membrane</keyword>
<evidence type="ECO:0000256" key="1">
    <source>
        <dbReference type="ARBA" id="ARBA00022536"/>
    </source>
</evidence>
<feature type="disulfide bond" evidence="6">
    <location>
        <begin position="1325"/>
        <end position="1334"/>
    </location>
</feature>
<comment type="caution">
    <text evidence="6">Lacks conserved residue(s) required for the propagation of feature annotation.</text>
</comment>
<dbReference type="SMART" id="SM00135">
    <property type="entry name" value="LY"/>
    <property type="match status" value="19"/>
</dbReference>
<dbReference type="PANTHER" id="PTHR46513">
    <property type="entry name" value="VITELLOGENIN RECEPTOR-LIKE PROTEIN-RELATED-RELATED"/>
    <property type="match status" value="1"/>
</dbReference>
<accession>A0AAD9QR26</accession>
<feature type="repeat" description="LDL-receptor class B" evidence="7">
    <location>
        <begin position="386"/>
        <end position="428"/>
    </location>
</feature>
<evidence type="ECO:0000256" key="6">
    <source>
        <dbReference type="PROSITE-ProRule" id="PRU00076"/>
    </source>
</evidence>
<evidence type="ECO:0000256" key="9">
    <source>
        <dbReference type="SAM" id="Phobius"/>
    </source>
</evidence>
<keyword evidence="5" id="KW-0325">Glycoprotein</keyword>
<feature type="region of interest" description="Disordered" evidence="8">
    <location>
        <begin position="1651"/>
        <end position="1685"/>
    </location>
</feature>
<proteinExistence type="predicted"/>
<feature type="repeat" description="LDL-receptor class B" evidence="7">
    <location>
        <begin position="705"/>
        <end position="747"/>
    </location>
</feature>
<comment type="caution">
    <text evidence="12">The sequence shown here is derived from an EMBL/GenBank/DDBJ whole genome shotgun (WGS) entry which is preliminary data.</text>
</comment>
<keyword evidence="12" id="KW-0449">Lipoprotein</keyword>
<dbReference type="FunFam" id="2.120.10.30:FF:000241">
    <property type="entry name" value="Low-density lipoprotein receptor-related protein 6"/>
    <property type="match status" value="3"/>
</dbReference>
<dbReference type="Gene3D" id="2.120.10.30">
    <property type="entry name" value="TolB, C-terminal domain"/>
    <property type="match status" value="5"/>
</dbReference>
<evidence type="ECO:0000313" key="12">
    <source>
        <dbReference type="EMBL" id="KAK2565853.1"/>
    </source>
</evidence>
<feature type="signal peptide" evidence="10">
    <location>
        <begin position="1"/>
        <end position="20"/>
    </location>
</feature>
<evidence type="ECO:0000256" key="4">
    <source>
        <dbReference type="ARBA" id="ARBA00023157"/>
    </source>
</evidence>
<keyword evidence="3" id="KW-0677">Repeat</keyword>
<feature type="repeat" description="LDL-receptor class B" evidence="7">
    <location>
        <begin position="1066"/>
        <end position="1108"/>
    </location>
</feature>
<dbReference type="PROSITE" id="PS50026">
    <property type="entry name" value="EGF_3"/>
    <property type="match status" value="1"/>
</dbReference>
<feature type="repeat" description="LDL-receptor class B" evidence="7">
    <location>
        <begin position="111"/>
        <end position="153"/>
    </location>
</feature>
<dbReference type="SUPFAM" id="SSF57196">
    <property type="entry name" value="EGF/Laminin"/>
    <property type="match status" value="4"/>
</dbReference>
<feature type="region of interest" description="Disordered" evidence="8">
    <location>
        <begin position="1270"/>
        <end position="1293"/>
    </location>
</feature>
<evidence type="ECO:0000256" key="7">
    <source>
        <dbReference type="PROSITE-ProRule" id="PRU00461"/>
    </source>
</evidence>
<keyword evidence="9" id="KW-1133">Transmembrane helix</keyword>
<protein>
    <submittedName>
        <fullName evidence="12">Low-density lipoprotein receptor-related protein 4</fullName>
    </submittedName>
</protein>
<feature type="domain" description="EGF-like" evidence="11">
    <location>
        <begin position="1301"/>
        <end position="1335"/>
    </location>
</feature>
<keyword evidence="13" id="KW-1185">Reference proteome</keyword>
<evidence type="ECO:0000256" key="3">
    <source>
        <dbReference type="ARBA" id="ARBA00022737"/>
    </source>
</evidence>
<keyword evidence="4 6" id="KW-1015">Disulfide bond</keyword>
<dbReference type="Proteomes" id="UP001249851">
    <property type="component" value="Unassembled WGS sequence"/>
</dbReference>
<feature type="repeat" description="LDL-receptor class B" evidence="7">
    <location>
        <begin position="1023"/>
        <end position="1065"/>
    </location>
</feature>
<organism evidence="12 13">
    <name type="scientific">Acropora cervicornis</name>
    <name type="common">Staghorn coral</name>
    <dbReference type="NCBI Taxonomy" id="6130"/>
    <lineage>
        <taxon>Eukaryota</taxon>
        <taxon>Metazoa</taxon>
        <taxon>Cnidaria</taxon>
        <taxon>Anthozoa</taxon>
        <taxon>Hexacorallia</taxon>
        <taxon>Scleractinia</taxon>
        <taxon>Astrocoeniina</taxon>
        <taxon>Acroporidae</taxon>
        <taxon>Acropora</taxon>
    </lineage>
</organism>
<gene>
    <name evidence="12" type="ORF">P5673_010138</name>
</gene>
<dbReference type="PROSITE" id="PS00022">
    <property type="entry name" value="EGF_1"/>
    <property type="match status" value="1"/>
</dbReference>
<evidence type="ECO:0000313" key="13">
    <source>
        <dbReference type="Proteomes" id="UP001249851"/>
    </source>
</evidence>
<dbReference type="PANTHER" id="PTHR46513:SF13">
    <property type="entry name" value="EGF-LIKE DOMAIN-CONTAINING PROTEIN"/>
    <property type="match status" value="1"/>
</dbReference>
<reference evidence="12" key="2">
    <citation type="journal article" date="2023" name="Science">
        <title>Genomic signatures of disease resistance in endangered staghorn corals.</title>
        <authorList>
            <person name="Vollmer S.V."/>
            <person name="Selwyn J.D."/>
            <person name="Despard B.A."/>
            <person name="Roesel C.L."/>
        </authorList>
    </citation>
    <scope>NUCLEOTIDE SEQUENCE</scope>
    <source>
        <strain evidence="12">K2</strain>
    </source>
</reference>
<keyword evidence="2 10" id="KW-0732">Signal</keyword>
<feature type="compositionally biased region" description="Polar residues" evidence="8">
    <location>
        <begin position="1652"/>
        <end position="1664"/>
    </location>
</feature>
<feature type="compositionally biased region" description="Low complexity" evidence="8">
    <location>
        <begin position="1272"/>
        <end position="1293"/>
    </location>
</feature>
<evidence type="ECO:0000256" key="10">
    <source>
        <dbReference type="SAM" id="SignalP"/>
    </source>
</evidence>
<dbReference type="SMART" id="SM00181">
    <property type="entry name" value="EGF"/>
    <property type="match status" value="5"/>
</dbReference>
<keyword evidence="9" id="KW-0812">Transmembrane</keyword>
<feature type="transmembrane region" description="Helical" evidence="9">
    <location>
        <begin position="1470"/>
        <end position="1494"/>
    </location>
</feature>
<dbReference type="SUPFAM" id="SSF63825">
    <property type="entry name" value="YWTD domain"/>
    <property type="match status" value="4"/>
</dbReference>
<feature type="repeat" description="LDL-receptor class B" evidence="7">
    <location>
        <begin position="429"/>
        <end position="471"/>
    </location>
</feature>
<reference evidence="12" key="1">
    <citation type="journal article" date="2023" name="G3 (Bethesda)">
        <title>Whole genome assembly and annotation of the endangered Caribbean coral Acropora cervicornis.</title>
        <authorList>
            <person name="Selwyn J.D."/>
            <person name="Vollmer S.V."/>
        </authorList>
    </citation>
    <scope>NUCLEOTIDE SEQUENCE</scope>
    <source>
        <strain evidence="12">K2</strain>
    </source>
</reference>
<sequence>METQCLLATTVLFVLSSAEGAGVNCSKPCLIYSATNTINATEITSSRTVTFAANLSRAVALDVHVSERTIYWSDINQKVIQRMNLTSGVIEDIIPDSLGIVDGLAIEWESHLIYWTDSLYKRVEVATLHGKHRKVLIQGGLSNPRGLALYPKKGFLFLTDWGSSPKIERATLAGTQRTVLVDLRNATQYWPNAVIVDYREDRIYWIDAWIDAIESCDLNGKHRRKLTNRIHPSFNMHPFDFTVYDDILYWSDWNTDSIERLNWTTAAYLGDLSYLTSQKVFGVTLLDDSRQPAIAGNQLCRLNKGNCSHLCLLTPDGYQCACPDGFALDSQGKTCLTGVEAGCSKPCLLYSTTNKIKAMELNSSRTVTFAANLSRAVALDVHVSERTIYWSDINRRVIQRMNLTSGVIENIITGNLGVVDGLAIEWESNLIYWTDYSHERVEVATIQGKHRKVLIQGGLSNPRGLALYPKKGFLFLTDWGSSPKIERATLAGTQRTVLVDLRNATQSRWPNAVIVDYREDRIYWIDAWIDAIESCDLYGRHRRKLTNRIHPSFNMLPFDFTVYDDILYWSDWNTDSIERLNWTTGAYLGGLGILTSDRVFGVALLEDSRQPAIAGNQLCRLNKGNCSHLCLLIPDGYQCACPDGFEMDSQGKTCLTGVEAGCSKPCLIYSSTDKIKAMELTSSRTVTFAANLGRAVALDVHVSDRTIYWSDINRRVIQRMNLTSGIIENVITDNLGVVDGLAIEWESNLIYWTDYYDRRVEVATIQGKHRKVLIQGGLSNPRGLALYPKKGFLFLTDWGSSPKIERATLAGTQRTVLVDLRNTTQYWPNAVIVDYREDRIYWIDAWIDAIESCDLYGKHRRKLTNRIHPSFNMHPFDFTVYDDILYWSDWNTDSIERLNWTTAAYLGGLGVLTSDLVFGVALLDDSRQPAIAGNQLYRLNKGNCSHLCLLIPDGYQCACPDGFALDSQGKTCLTGVEAGCSKPCLLYSTTNKIKAMELNSSRTVTFAANLSRAVALDVHVSERTIYWSDINRRVIQRMNLTSGVIENIITNNLGVVDGLAIEWESNLIYWTDYSYKRVEVATIQGKHRKVLIQGGLSNPRGLALYPKKGEDRIYWIDAWIDAIESCDLYGKHRRTLTNRIHPSFNMHPFDFTVYDDTLYWSEWSFDSIERLNWTTAAYLGGLGILTSDRVFGVALLDDSRQPAIAGNHLCKVNNGDCSHLCLLTPNGYQCACPDGLSLESESKSCLTVASRGTPSLTTISTTVLQSRVQSVSTPKSLPGSPLKSTLSPTLLPSVGPPATRNPITCRPGTCENGGTCAETTHTCTCPQYYIGYDCSTYGQWDELNFKKTIAIACNEFFCKDGICQSKLKSDREKRNSDESFTPEEVIITRSSFTKENTWEVEFVVLSPVSNGKPPKGIPFDEVIKMLEESKDGIQKDLRGSIESITHKEVEHQPKKTPLQGPGKKQSTSKIVVACISVSACVGAVILIAITIFCWRRSLTGGRPNKEATNPPLDNTFFNPAYDENPTYDHISSMSPDVSSPTDGTGKEAVYADLKEPHFPQYASPKEITHNFDVPSSGGNEKTHPVVKPFNTELQGRRLEDNIYTLPIDPEQSTDLQASLIENAEAIHRDMPFSSGEYFSVQAPVYQDHRNLDSVTTGGQEQEAASQVAPEQNGPHYETNSAQSEC</sequence>
<dbReference type="InterPro" id="IPR050778">
    <property type="entry name" value="Cueball_EGF_LRP_Nidogen"/>
</dbReference>
<feature type="repeat" description="LDL-receptor class B" evidence="7">
    <location>
        <begin position="748"/>
        <end position="790"/>
    </location>
</feature>
<dbReference type="EMBL" id="JARQWQ010000018">
    <property type="protein sequence ID" value="KAK2565853.1"/>
    <property type="molecule type" value="Genomic_DNA"/>
</dbReference>
<dbReference type="InterPro" id="IPR000742">
    <property type="entry name" value="EGF"/>
</dbReference>
<dbReference type="InterPro" id="IPR000033">
    <property type="entry name" value="LDLR_classB_rpt"/>
</dbReference>
<name>A0AAD9QR26_ACRCE</name>
<dbReference type="InterPro" id="IPR001881">
    <property type="entry name" value="EGF-like_Ca-bd_dom"/>
</dbReference>